<keyword evidence="2" id="KW-0472">Membrane</keyword>
<sequence length="228" mass="24325">MFYVRGLNGHFTRTPWKTAIAMWLLCACLGARAGERAQRFDLPAQPLEQAVERFSIASGWSVMYAADLAAGRSSHPVQGHLAPLQALRELLRGTGVDVEMAGPQRAVLRPGVAAAMPAAGDDAVPDPAQRQRRYGLLQQRLRAVLCSEPLLTPGGYAATLAFALDAQGQVQAPELRAGSGNARRDARLLAALGELQLPAELAGLPQPVVLQLRPDGTRRECAAGPNRP</sequence>
<evidence type="ECO:0000256" key="1">
    <source>
        <dbReference type="ARBA" id="ARBA00022448"/>
    </source>
</evidence>
<name>A0A7V8JMS0_STEMA</name>
<dbReference type="InterPro" id="IPR011662">
    <property type="entry name" value="Secretin/TonB_short_N"/>
</dbReference>
<accession>A0A7V8JMS0</accession>
<feature type="domain" description="Secretin/TonB short N-terminal" evidence="4">
    <location>
        <begin position="60"/>
        <end position="111"/>
    </location>
</feature>
<protein>
    <submittedName>
        <fullName evidence="5">Ferripyoverdine receptor</fullName>
    </submittedName>
</protein>
<proteinExistence type="predicted"/>
<evidence type="ECO:0000313" key="6">
    <source>
        <dbReference type="Proteomes" id="UP000487117"/>
    </source>
</evidence>
<dbReference type="EMBL" id="WNDS01000001">
    <property type="protein sequence ID" value="KAF1016888.1"/>
    <property type="molecule type" value="Genomic_DNA"/>
</dbReference>
<keyword evidence="1" id="KW-0813">Transport</keyword>
<organism evidence="5 6">
    <name type="scientific">Stenotrophomonas maltophilia</name>
    <name type="common">Pseudomonas maltophilia</name>
    <name type="synonym">Xanthomonas maltophilia</name>
    <dbReference type="NCBI Taxonomy" id="40324"/>
    <lineage>
        <taxon>Bacteria</taxon>
        <taxon>Pseudomonadati</taxon>
        <taxon>Pseudomonadota</taxon>
        <taxon>Gammaproteobacteria</taxon>
        <taxon>Lysobacterales</taxon>
        <taxon>Lysobacteraceae</taxon>
        <taxon>Stenotrophomonas</taxon>
        <taxon>Stenotrophomonas maltophilia group</taxon>
    </lineage>
</organism>
<evidence type="ECO:0000259" key="4">
    <source>
        <dbReference type="SMART" id="SM00965"/>
    </source>
</evidence>
<evidence type="ECO:0000256" key="3">
    <source>
        <dbReference type="ARBA" id="ARBA00023237"/>
    </source>
</evidence>
<dbReference type="Proteomes" id="UP000487117">
    <property type="component" value="Unassembled WGS sequence"/>
</dbReference>
<evidence type="ECO:0000313" key="5">
    <source>
        <dbReference type="EMBL" id="KAF1016888.1"/>
    </source>
</evidence>
<keyword evidence="5" id="KW-0675">Receptor</keyword>
<dbReference type="AlphaFoldDB" id="A0A7V8JMS0"/>
<gene>
    <name evidence="5" type="primary">fpvA_1</name>
    <name evidence="5" type="ORF">GAK31_00147</name>
</gene>
<reference evidence="6" key="1">
    <citation type="journal article" date="2020" name="MBio">
        <title>Horizontal gene transfer to a defensive symbiont with a reduced genome amongst a multipartite beetle microbiome.</title>
        <authorList>
            <person name="Waterworth S.C."/>
            <person name="Florez L.V."/>
            <person name="Rees E.R."/>
            <person name="Hertweck C."/>
            <person name="Kaltenpoth M."/>
            <person name="Kwan J.C."/>
        </authorList>
    </citation>
    <scope>NUCLEOTIDE SEQUENCE [LARGE SCALE GENOMIC DNA]</scope>
</reference>
<comment type="caution">
    <text evidence="5">The sequence shown here is derived from an EMBL/GenBank/DDBJ whole genome shotgun (WGS) entry which is preliminary data.</text>
</comment>
<dbReference type="Gene3D" id="3.55.50.30">
    <property type="match status" value="1"/>
</dbReference>
<dbReference type="GO" id="GO:0019867">
    <property type="term" value="C:outer membrane"/>
    <property type="evidence" value="ECO:0007669"/>
    <property type="project" value="InterPro"/>
</dbReference>
<dbReference type="PROSITE" id="PS51257">
    <property type="entry name" value="PROKAR_LIPOPROTEIN"/>
    <property type="match status" value="1"/>
</dbReference>
<evidence type="ECO:0000256" key="2">
    <source>
        <dbReference type="ARBA" id="ARBA00023136"/>
    </source>
</evidence>
<keyword evidence="3" id="KW-0998">Cell outer membrane</keyword>
<dbReference type="SMART" id="SM00965">
    <property type="entry name" value="STN"/>
    <property type="match status" value="1"/>
</dbReference>